<sequence length="249" mass="27833">MRKMFFPFALLLLSGMAFTSCSQDEEIVAESPVMRDYQTDAQILSKFVDINRSTDEYYINENKRTSVMSYLTDNDWLELKKVSPANYQRFEKGLQELNDQLQAYAKDPEISKIVYSTYGGETYVKELNHDCPTEIEKAKYDMPLSRATYQSISLSSFVKSGFASFTAGSTIHTNIQIISFGYYLVELKCNTSGAECTNNHSSGLVLSGTSSTGYVAYTWTSGSASTFWDFTATGRTLSSGASVQINFTD</sequence>
<evidence type="ECO:0000313" key="3">
    <source>
        <dbReference type="Proteomes" id="UP000616346"/>
    </source>
</evidence>
<dbReference type="RefSeq" id="WP_191710299.1">
    <property type="nucleotide sequence ID" value="NZ_JACSPQ010000009.1"/>
</dbReference>
<keyword evidence="1" id="KW-0732">Signal</keyword>
<feature type="signal peptide" evidence="1">
    <location>
        <begin position="1"/>
        <end position="19"/>
    </location>
</feature>
<dbReference type="EMBL" id="JACSPQ010000009">
    <property type="protein sequence ID" value="MBD8002375.1"/>
    <property type="molecule type" value="Genomic_DNA"/>
</dbReference>
<accession>A0ABR8VCC5</accession>
<organism evidence="2 3">
    <name type="scientific">Phocaeicola faecium</name>
    <dbReference type="NCBI Taxonomy" id="2762213"/>
    <lineage>
        <taxon>Bacteria</taxon>
        <taxon>Pseudomonadati</taxon>
        <taxon>Bacteroidota</taxon>
        <taxon>Bacteroidia</taxon>
        <taxon>Bacteroidales</taxon>
        <taxon>Bacteroidaceae</taxon>
        <taxon>Phocaeicola</taxon>
    </lineage>
</organism>
<reference evidence="2 3" key="1">
    <citation type="submission" date="2020-08" db="EMBL/GenBank/DDBJ databases">
        <title>A Genomic Blueprint of the Chicken Gut Microbiome.</title>
        <authorList>
            <person name="Gilroy R."/>
            <person name="Ravi A."/>
            <person name="Getino M."/>
            <person name="Pursley I."/>
            <person name="Horton D.L."/>
            <person name="Alikhan N.-F."/>
            <person name="Baker D."/>
            <person name="Gharbi K."/>
            <person name="Hall N."/>
            <person name="Watson M."/>
            <person name="Adriaenssens E.M."/>
            <person name="Foster-Nyarko E."/>
            <person name="Jarju S."/>
            <person name="Secka A."/>
            <person name="Antonio M."/>
            <person name="Oren A."/>
            <person name="Chaudhuri R."/>
            <person name="La Ragione R.M."/>
            <person name="Hildebrand F."/>
            <person name="Pallen M.J."/>
        </authorList>
    </citation>
    <scope>NUCLEOTIDE SEQUENCE [LARGE SCALE GENOMIC DNA]</scope>
    <source>
        <strain evidence="2 3">Sa1YUN3</strain>
    </source>
</reference>
<dbReference type="PROSITE" id="PS51257">
    <property type="entry name" value="PROKAR_LIPOPROTEIN"/>
    <property type="match status" value="1"/>
</dbReference>
<keyword evidence="3" id="KW-1185">Reference proteome</keyword>
<feature type="chain" id="PRO_5045754506" evidence="1">
    <location>
        <begin position="20"/>
        <end position="249"/>
    </location>
</feature>
<comment type="caution">
    <text evidence="2">The sequence shown here is derived from an EMBL/GenBank/DDBJ whole genome shotgun (WGS) entry which is preliminary data.</text>
</comment>
<dbReference type="Proteomes" id="UP000616346">
    <property type="component" value="Unassembled WGS sequence"/>
</dbReference>
<evidence type="ECO:0000313" key="2">
    <source>
        <dbReference type="EMBL" id="MBD8002375.1"/>
    </source>
</evidence>
<evidence type="ECO:0000256" key="1">
    <source>
        <dbReference type="SAM" id="SignalP"/>
    </source>
</evidence>
<name>A0ABR8VCC5_9BACT</name>
<gene>
    <name evidence="2" type="ORF">H9626_09145</name>
</gene>
<proteinExistence type="predicted"/>
<protein>
    <submittedName>
        <fullName evidence="2">Uncharacterized protein</fullName>
    </submittedName>
</protein>